<evidence type="ECO:0000313" key="2">
    <source>
        <dbReference type="EMBL" id="KAK3170367.1"/>
    </source>
</evidence>
<accession>A0AAE0DH80</accession>
<keyword evidence="3" id="KW-1185">Reference proteome</keyword>
<proteinExistence type="predicted"/>
<dbReference type="EMBL" id="JASNWA010000009">
    <property type="protein sequence ID" value="KAK3170367.1"/>
    <property type="molecule type" value="Genomic_DNA"/>
</dbReference>
<sequence length="812" mass="83610">MSTGSSSSGTSSLYSVTFGAPSIAAVTIIQSGKTETVPVINGGSYSSPITLPPITTTIASSQATSSVSSVSSELAGLIPIINSWKANPTLLKSDTLDKIGPLKSDVEDLISDLGGDSSSSGCGSKRKRGLLGAIGDIVNGLSCIDEDLGSITDHINAGDIDAIDDPLDDLTSENNDLTNDDDDSNKSNSNSNSDSPTSTLKSSSSSSASSCISSKTALQVTVQCVPTSFSTSGSIISTTTCSPLSTVTASGCPVTGLTTTVSTSTSASTTQTACASGTCGDACPMNGGPLSGASMGIVASTEDCASIPTITTSALPTASYGVAGSTAIANPTPEPIATAPSKRSFLSDPVGYDRTLVDRSMVERALPDVTPPYTNYVRTLNPTWVSQQGDASGQFFDYPVFGHSAAGVNGIYGCTSVIISSEKGVYISHIWENPVFINGDWVPTDDNTFTTKAFNALRDGTATAQSITALIGTDQAPGPLNTIYSPKVFVLTPYTTDLDRQLYSITTTLRYEARAQQLAQQIAQIVPGSGGTGYTLGYTRTSAQLSTQNPGVAGRAILEVDPFQSWLTTPNAPANSPGIQVGRWRLWVEDQLITFQDFWLPHTTPPGGIQGRDVGYANPCASIVSSSSPPATSPGTSKTSSSMVSTSTTSPSGDLNPSSCKYTVTSESGITTDAYTILPTMATMCLCDSSVMAGINTVTGTLSTSYLVCEVPSKITVSTLQPPSTTSTSPLSITALPPTPVTTLVQSTTTPSQSTPSPDMSSKACIDCTNDLGASICSASDDQCLVDQCNNDKICQACGIDCSSFGIYSIVD</sequence>
<dbReference type="AlphaFoldDB" id="A0AAE0DH80"/>
<evidence type="ECO:0000256" key="1">
    <source>
        <dbReference type="SAM" id="MobiDB-lite"/>
    </source>
</evidence>
<feature type="compositionally biased region" description="Low complexity" evidence="1">
    <location>
        <begin position="625"/>
        <end position="652"/>
    </location>
</feature>
<organism evidence="2 3">
    <name type="scientific">Lepraria neglecta</name>
    <dbReference type="NCBI Taxonomy" id="209136"/>
    <lineage>
        <taxon>Eukaryota</taxon>
        <taxon>Fungi</taxon>
        <taxon>Dikarya</taxon>
        <taxon>Ascomycota</taxon>
        <taxon>Pezizomycotina</taxon>
        <taxon>Lecanoromycetes</taxon>
        <taxon>OSLEUM clade</taxon>
        <taxon>Lecanoromycetidae</taxon>
        <taxon>Lecanorales</taxon>
        <taxon>Lecanorineae</taxon>
        <taxon>Stereocaulaceae</taxon>
        <taxon>Lepraria</taxon>
    </lineage>
</organism>
<evidence type="ECO:0000313" key="3">
    <source>
        <dbReference type="Proteomes" id="UP001276659"/>
    </source>
</evidence>
<feature type="compositionally biased region" description="Low complexity" evidence="1">
    <location>
        <begin position="186"/>
        <end position="207"/>
    </location>
</feature>
<feature type="region of interest" description="Disordered" evidence="1">
    <location>
        <begin position="166"/>
        <end position="207"/>
    </location>
</feature>
<reference evidence="2" key="1">
    <citation type="submission" date="2022-11" db="EMBL/GenBank/DDBJ databases">
        <title>Chromosomal genome sequence assembly and mating type (MAT) locus characterization of the leprose asexual lichenized fungus Lepraria neglecta (Nyl.) Erichsen.</title>
        <authorList>
            <person name="Allen J.L."/>
            <person name="Pfeffer B."/>
        </authorList>
    </citation>
    <scope>NUCLEOTIDE SEQUENCE</scope>
    <source>
        <strain evidence="2">Allen 5258</strain>
    </source>
</reference>
<protein>
    <submittedName>
        <fullName evidence="2">Uncharacterized protein</fullName>
    </submittedName>
</protein>
<dbReference type="Proteomes" id="UP001276659">
    <property type="component" value="Unassembled WGS sequence"/>
</dbReference>
<name>A0AAE0DH80_9LECA</name>
<comment type="caution">
    <text evidence="2">The sequence shown here is derived from an EMBL/GenBank/DDBJ whole genome shotgun (WGS) entry which is preliminary data.</text>
</comment>
<gene>
    <name evidence="2" type="ORF">OEA41_009754</name>
</gene>
<feature type="region of interest" description="Disordered" evidence="1">
    <location>
        <begin position="625"/>
        <end position="659"/>
    </location>
</feature>